<dbReference type="RefSeq" id="WP_166315519.1">
    <property type="nucleotide sequence ID" value="NZ_CP049866.1"/>
</dbReference>
<keyword evidence="3" id="KW-1185">Reference proteome</keyword>
<reference evidence="2 3" key="1">
    <citation type="submission" date="2020-03" db="EMBL/GenBank/DDBJ databases">
        <title>Nocardioides sp. nov., isolated from fish.</title>
        <authorList>
            <person name="Hyun D.-W."/>
            <person name="Bae J.-W."/>
        </authorList>
    </citation>
    <scope>NUCLEOTIDE SEQUENCE [LARGE SCALE GENOMIC DNA]</scope>
    <source>
        <strain evidence="2 3">HDW12A</strain>
    </source>
</reference>
<proteinExistence type="predicted"/>
<dbReference type="SUPFAM" id="SSF51206">
    <property type="entry name" value="cAMP-binding domain-like"/>
    <property type="match status" value="1"/>
</dbReference>
<dbReference type="Gene3D" id="2.60.120.10">
    <property type="entry name" value="Jelly Rolls"/>
    <property type="match status" value="1"/>
</dbReference>
<dbReference type="PROSITE" id="PS00889">
    <property type="entry name" value="CNMP_BINDING_2"/>
    <property type="match status" value="1"/>
</dbReference>
<dbReference type="SMART" id="SM00100">
    <property type="entry name" value="cNMP"/>
    <property type="match status" value="1"/>
</dbReference>
<dbReference type="InterPro" id="IPR014710">
    <property type="entry name" value="RmlC-like_jellyroll"/>
</dbReference>
<dbReference type="EMBL" id="CP049866">
    <property type="protein sequence ID" value="QIK74833.1"/>
    <property type="molecule type" value="Genomic_DNA"/>
</dbReference>
<dbReference type="Pfam" id="PF00027">
    <property type="entry name" value="cNMP_binding"/>
    <property type="match status" value="1"/>
</dbReference>
<evidence type="ECO:0000313" key="3">
    <source>
        <dbReference type="Proteomes" id="UP000502035"/>
    </source>
</evidence>
<dbReference type="KEGG" id="npi:G7071_04705"/>
<dbReference type="Proteomes" id="UP000502035">
    <property type="component" value="Chromosome"/>
</dbReference>
<dbReference type="PROSITE" id="PS50042">
    <property type="entry name" value="CNMP_BINDING_3"/>
    <property type="match status" value="1"/>
</dbReference>
<dbReference type="InterPro" id="IPR018488">
    <property type="entry name" value="cNMP-bd_CS"/>
</dbReference>
<protein>
    <submittedName>
        <fullName evidence="2">Cyclic nucleotide-binding domain-containing protein</fullName>
    </submittedName>
</protein>
<dbReference type="CDD" id="cd00038">
    <property type="entry name" value="CAP_ED"/>
    <property type="match status" value="1"/>
</dbReference>
<feature type="domain" description="Cyclic nucleotide-binding" evidence="1">
    <location>
        <begin position="5"/>
        <end position="103"/>
    </location>
</feature>
<gene>
    <name evidence="2" type="ORF">G7071_04705</name>
</gene>
<organism evidence="2 3">
    <name type="scientific">Nocardioides piscis</name>
    <dbReference type="NCBI Taxonomy" id="2714938"/>
    <lineage>
        <taxon>Bacteria</taxon>
        <taxon>Bacillati</taxon>
        <taxon>Actinomycetota</taxon>
        <taxon>Actinomycetes</taxon>
        <taxon>Propionibacteriales</taxon>
        <taxon>Nocardioidaceae</taxon>
        <taxon>Nocardioides</taxon>
    </lineage>
</organism>
<dbReference type="InterPro" id="IPR018490">
    <property type="entry name" value="cNMP-bd_dom_sf"/>
</dbReference>
<evidence type="ECO:0000259" key="1">
    <source>
        <dbReference type="PROSITE" id="PS50042"/>
    </source>
</evidence>
<dbReference type="InterPro" id="IPR000595">
    <property type="entry name" value="cNMP-bd_dom"/>
</dbReference>
<evidence type="ECO:0000313" key="2">
    <source>
        <dbReference type="EMBL" id="QIK74833.1"/>
    </source>
</evidence>
<name>A0A6G7YDG2_9ACTN</name>
<accession>A0A6G7YDG2</accession>
<dbReference type="AlphaFoldDB" id="A0A6G7YDG2"/>
<sequence length="124" mass="12931">MTTSIFDALPAADADKVTAAGTPVSLPQGWSPIGEKTLADKAYILTSGEVSVRSKGTEIAILGPGQIIGEAGIINKKLRTATIVALTPLQALHYTREQLTRLIDEIPSLAAALEASAAERYGNS</sequence>